<reference evidence="1 2" key="1">
    <citation type="submission" date="2020-01" db="EMBL/GenBank/DDBJ databases">
        <title>Genomes of bacteria type strains.</title>
        <authorList>
            <person name="Chen J."/>
            <person name="Zhu S."/>
            <person name="Chen J."/>
        </authorList>
    </citation>
    <scope>NUCLEOTIDE SEQUENCE [LARGE SCALE GENOMIC DNA]</scope>
    <source>
        <strain evidence="1 2">KCTC 52919</strain>
    </source>
</reference>
<dbReference type="InterPro" id="IPR010430">
    <property type="entry name" value="DUF1028"/>
</dbReference>
<dbReference type="Gene3D" id="3.60.20.10">
    <property type="entry name" value="Glutamine Phosphoribosylpyrophosphate, subunit 1, domain 1"/>
    <property type="match status" value="1"/>
</dbReference>
<gene>
    <name evidence="1" type="ORF">GTW51_01165</name>
</gene>
<organism evidence="1 2">
    <name type="scientific">Aurantimonas aggregata</name>
    <dbReference type="NCBI Taxonomy" id="2047720"/>
    <lineage>
        <taxon>Bacteria</taxon>
        <taxon>Pseudomonadati</taxon>
        <taxon>Pseudomonadota</taxon>
        <taxon>Alphaproteobacteria</taxon>
        <taxon>Hyphomicrobiales</taxon>
        <taxon>Aurantimonadaceae</taxon>
        <taxon>Aurantimonas</taxon>
    </lineage>
</organism>
<dbReference type="InterPro" id="IPR029055">
    <property type="entry name" value="Ntn_hydrolases_N"/>
</dbReference>
<dbReference type="Pfam" id="PF06267">
    <property type="entry name" value="DUF1028"/>
    <property type="match status" value="1"/>
</dbReference>
<dbReference type="PANTHER" id="PTHR39328">
    <property type="entry name" value="BLL2871 PROTEIN"/>
    <property type="match status" value="1"/>
</dbReference>
<dbReference type="Proteomes" id="UP000476332">
    <property type="component" value="Unassembled WGS sequence"/>
</dbReference>
<name>A0A6L9MBX4_9HYPH</name>
<protein>
    <submittedName>
        <fullName evidence="1">DUF1028 domain-containing protein</fullName>
    </submittedName>
</protein>
<dbReference type="PANTHER" id="PTHR39328:SF1">
    <property type="entry name" value="BLL2871 PROTEIN"/>
    <property type="match status" value="1"/>
</dbReference>
<accession>A0A6L9MBX4</accession>
<dbReference type="RefSeq" id="WP_163042046.1">
    <property type="nucleotide sequence ID" value="NZ_JAAAMJ010000001.1"/>
</dbReference>
<proteinExistence type="predicted"/>
<evidence type="ECO:0000313" key="2">
    <source>
        <dbReference type="Proteomes" id="UP000476332"/>
    </source>
</evidence>
<dbReference type="SUPFAM" id="SSF56235">
    <property type="entry name" value="N-terminal nucleophile aminohydrolases (Ntn hydrolases)"/>
    <property type="match status" value="1"/>
</dbReference>
<comment type="caution">
    <text evidence="1">The sequence shown here is derived from an EMBL/GenBank/DDBJ whole genome shotgun (WGS) entry which is preliminary data.</text>
</comment>
<dbReference type="AlphaFoldDB" id="A0A6L9MBX4"/>
<dbReference type="EMBL" id="JAAAMJ010000001">
    <property type="protein sequence ID" value="NDV85303.1"/>
    <property type="molecule type" value="Genomic_DNA"/>
</dbReference>
<evidence type="ECO:0000313" key="1">
    <source>
        <dbReference type="EMBL" id="NDV85303.1"/>
    </source>
</evidence>
<sequence length="224" mass="23919">MTFSIVARCPETGQFGIAATTGVPAVGKLLTHAAAGVGAVATQARVNPYLGIDGLACLRDGMPAREARNRLIGMDPAIQDRQFAIIDRHGDTAVWTGDDCLDWAGSIEGEGYSLQGNRLVGENVLVDAAGAYDSAAGQPLADRLLAAVVAGDLAGGDRKGERSATIYVVDTEEYPLWDIRIDEHEAPVRELQRLHALFAREVIPEIRRMPTRENMAGEAGEDPI</sequence>
<keyword evidence="2" id="KW-1185">Reference proteome</keyword>